<evidence type="ECO:0000256" key="2">
    <source>
        <dbReference type="ARBA" id="ARBA00022801"/>
    </source>
</evidence>
<feature type="signal peptide" evidence="3">
    <location>
        <begin position="1"/>
        <end position="27"/>
    </location>
</feature>
<dbReference type="VEuPathDB" id="FungiDB:BO70DRAFT_347217"/>
<dbReference type="GO" id="GO:0052689">
    <property type="term" value="F:carboxylic ester hydrolase activity"/>
    <property type="evidence" value="ECO:0007669"/>
    <property type="project" value="TreeGrafter"/>
</dbReference>
<proteinExistence type="inferred from homology"/>
<reference evidence="5 6" key="1">
    <citation type="submission" date="2016-12" db="EMBL/GenBank/DDBJ databases">
        <title>The genomes of Aspergillus section Nigri reveals drivers in fungal speciation.</title>
        <authorList>
            <consortium name="DOE Joint Genome Institute"/>
            <person name="Vesth T.C."/>
            <person name="Nybo J."/>
            <person name="Theobald S."/>
            <person name="Brandl J."/>
            <person name="Frisvad J.C."/>
            <person name="Nielsen K.F."/>
            <person name="Lyhne E.K."/>
            <person name="Kogle M.E."/>
            <person name="Kuo A."/>
            <person name="Riley R."/>
            <person name="Clum A."/>
            <person name="Nolan M."/>
            <person name="Lipzen A."/>
            <person name="Salamov A."/>
            <person name="Henrissat B."/>
            <person name="Wiebenga A."/>
            <person name="De Vries R.P."/>
            <person name="Grigoriev I.V."/>
            <person name="Mortensen U.H."/>
            <person name="Andersen M.R."/>
            <person name="Baker S.E."/>
        </authorList>
    </citation>
    <scope>NUCLEOTIDE SEQUENCE [LARGE SCALE GENOMIC DNA]</scope>
    <source>
        <strain evidence="5 6">CBS 117.55</strain>
    </source>
</reference>
<evidence type="ECO:0000256" key="3">
    <source>
        <dbReference type="RuleBase" id="RU361235"/>
    </source>
</evidence>
<accession>A0A317UU40</accession>
<dbReference type="InterPro" id="IPR002018">
    <property type="entry name" value="CarbesteraseB"/>
</dbReference>
<dbReference type="STRING" id="1448321.A0A317UU40"/>
<dbReference type="InterPro" id="IPR029058">
    <property type="entry name" value="AB_hydrolase_fold"/>
</dbReference>
<gene>
    <name evidence="5" type="ORF">BO70DRAFT_347217</name>
</gene>
<evidence type="ECO:0000313" key="6">
    <source>
        <dbReference type="Proteomes" id="UP000247233"/>
    </source>
</evidence>
<dbReference type="OrthoDB" id="408631at2759"/>
<feature type="domain" description="Carboxylesterase type B" evidence="4">
    <location>
        <begin position="95"/>
        <end position="592"/>
    </location>
</feature>
<comment type="caution">
    <text evidence="5">The sequence shown here is derived from an EMBL/GenBank/DDBJ whole genome shotgun (WGS) entry which is preliminary data.</text>
</comment>
<dbReference type="PANTHER" id="PTHR43918:SF4">
    <property type="entry name" value="CARBOXYLIC ESTER HYDROLASE"/>
    <property type="match status" value="1"/>
</dbReference>
<sequence>MAIPGVSGLAVALTRTLTLALATLGAALPGSSAAAAAAASSFSSSVHVTLHTTPSSSASASAYPFIPTVTLHPQSRPQSANKTIIIGRSLPEFNQDLFLGIKFANEPVRFTPSVLKSTYTAEDSNSGPYDPSALGVSSTSTSDTILYNATEYGYDCPGYGSDDDELEELGWVKYSEDCLNLNVVRPQGEQGTLLPVMVWIFGGGWMEGATADPRYNMSYILRQGAVNGKPVIGVSINYRVAMFGFLDSEEVMASGNTNLGLRDQRVAMHWVKQNIAAFGGDPEKITIWGESAGAYSVGAHLVTNDGDDEGLFRAAIMESGNAVGPPWNGTDWYQPMYDELVNKTNCTTSLDTLQCLRDVPFPTFYNLAYNGLEWFGTIDGTFIKEFPQISITEGRFAKVPILHGTNTDEGVSFGTTGTDTDAGCIEQLMASKRWVLTETEATTILSLYPNISALGCPYGWGNTTWPSKGYEYKRYESIAGDLAMYAPRRLLGTHMAQYEPNVYAYRWDVAALNDSSTIGVEHFAEIPFVFANPVQNITALGSDPARLELGDLAARMWTAFATDLDPNGHGVSNIPTWPTYNPSDPQDFVFQLPRTDSYVEADTYRAEGMAYINSIAR</sequence>
<dbReference type="Proteomes" id="UP000247233">
    <property type="component" value="Unassembled WGS sequence"/>
</dbReference>
<dbReference type="PANTHER" id="PTHR43918">
    <property type="entry name" value="ACETYLCHOLINESTERASE"/>
    <property type="match status" value="1"/>
</dbReference>
<dbReference type="InterPro" id="IPR019826">
    <property type="entry name" value="Carboxylesterase_B_AS"/>
</dbReference>
<evidence type="ECO:0000256" key="1">
    <source>
        <dbReference type="ARBA" id="ARBA00005964"/>
    </source>
</evidence>
<feature type="chain" id="PRO_5016193796" description="Carboxylic ester hydrolase" evidence="3">
    <location>
        <begin position="28"/>
        <end position="617"/>
    </location>
</feature>
<comment type="similarity">
    <text evidence="1 3">Belongs to the type-B carboxylesterase/lipase family.</text>
</comment>
<dbReference type="RefSeq" id="XP_025394188.1">
    <property type="nucleotide sequence ID" value="XM_025541578.1"/>
</dbReference>
<dbReference type="PROSITE" id="PS00122">
    <property type="entry name" value="CARBOXYLESTERASE_B_1"/>
    <property type="match status" value="1"/>
</dbReference>
<dbReference type="GeneID" id="37063815"/>
<name>A0A317UU40_9EURO</name>
<dbReference type="AlphaFoldDB" id="A0A317UU40"/>
<keyword evidence="2 3" id="KW-0378">Hydrolase</keyword>
<protein>
    <recommendedName>
        <fullName evidence="3">Carboxylic ester hydrolase</fullName>
        <ecNumber evidence="3">3.1.1.-</ecNumber>
    </recommendedName>
</protein>
<evidence type="ECO:0000313" key="5">
    <source>
        <dbReference type="EMBL" id="PWY64057.1"/>
    </source>
</evidence>
<dbReference type="SUPFAM" id="SSF53474">
    <property type="entry name" value="alpha/beta-Hydrolases"/>
    <property type="match status" value="1"/>
</dbReference>
<dbReference type="InterPro" id="IPR050654">
    <property type="entry name" value="AChE-related_enzymes"/>
</dbReference>
<evidence type="ECO:0000259" key="4">
    <source>
        <dbReference type="Pfam" id="PF00135"/>
    </source>
</evidence>
<dbReference type="Gene3D" id="3.40.50.1820">
    <property type="entry name" value="alpha/beta hydrolase"/>
    <property type="match status" value="1"/>
</dbReference>
<dbReference type="EC" id="3.1.1.-" evidence="3"/>
<organism evidence="5 6">
    <name type="scientific">Aspergillus heteromorphus CBS 117.55</name>
    <dbReference type="NCBI Taxonomy" id="1448321"/>
    <lineage>
        <taxon>Eukaryota</taxon>
        <taxon>Fungi</taxon>
        <taxon>Dikarya</taxon>
        <taxon>Ascomycota</taxon>
        <taxon>Pezizomycotina</taxon>
        <taxon>Eurotiomycetes</taxon>
        <taxon>Eurotiomycetidae</taxon>
        <taxon>Eurotiales</taxon>
        <taxon>Aspergillaceae</taxon>
        <taxon>Aspergillus</taxon>
        <taxon>Aspergillus subgen. Circumdati</taxon>
    </lineage>
</organism>
<dbReference type="Pfam" id="PF00135">
    <property type="entry name" value="COesterase"/>
    <property type="match status" value="1"/>
</dbReference>
<keyword evidence="6" id="KW-1185">Reference proteome</keyword>
<dbReference type="EMBL" id="MSFL01000069">
    <property type="protein sequence ID" value="PWY64057.1"/>
    <property type="molecule type" value="Genomic_DNA"/>
</dbReference>
<keyword evidence="3" id="KW-0732">Signal</keyword>